<evidence type="ECO:0000313" key="2">
    <source>
        <dbReference type="EMBL" id="KAJ7709441.1"/>
    </source>
</evidence>
<evidence type="ECO:0000256" key="1">
    <source>
        <dbReference type="SAM" id="Coils"/>
    </source>
</evidence>
<name>A0AAD7MBL8_MYCRO</name>
<gene>
    <name evidence="2" type="ORF">B0H17DRAFT_1248924</name>
</gene>
<dbReference type="EMBL" id="JARKIE010000002">
    <property type="protein sequence ID" value="KAJ7709441.1"/>
    <property type="molecule type" value="Genomic_DNA"/>
</dbReference>
<comment type="caution">
    <text evidence="2">The sequence shown here is derived from an EMBL/GenBank/DDBJ whole genome shotgun (WGS) entry which is preliminary data.</text>
</comment>
<sequence length="485" mass="55627">MSNQSRDLRNIIAETTAQLAQYQSLMDKLLAKRESAQLQLDFIVYPVLSLPPEITSEIFLSCLPTSYTDPNKKSVNPKEAPMLLSHVCRTWRQVALSTPALWCELDFDLRHANDSHVLKTWLSRARELLLSLNLTLWSLRVENTTSSILEMLAGSSHRMRSLRLRLRLEQLRDIEEPNDPWSFSLLQMVAINVINIRLYRHSVPATNHPIQMFKNSPLLREVSLARGPPSFIPLPWHQLSKFTGKYMAFSICLETLRLVPNLTECTFIDCQHETPDLHVSSHLKLQSLTVVQNEGESLDNFDILKFLSLPALQTLLLELFYAPNCFENVLEGFLSRFSPPLQKITVFGAEHYMDLDTTLFLRMPLLADLEAREPTAEFIENFFASFNDQDTAFLPHLQHLALVGFLTPLDEMLESAQAGLSARWRAQSRAEFAKMESVRFVWWDSEDDDFEEDALLPFQKLVADGMNICIQRRSSMGDLTTIEIE</sequence>
<dbReference type="Gene3D" id="1.20.1280.50">
    <property type="match status" value="1"/>
</dbReference>
<dbReference type="AlphaFoldDB" id="A0AAD7MBL8"/>
<keyword evidence="3" id="KW-1185">Reference proteome</keyword>
<organism evidence="2 3">
    <name type="scientific">Mycena rosella</name>
    <name type="common">Pink bonnet</name>
    <name type="synonym">Agaricus rosellus</name>
    <dbReference type="NCBI Taxonomy" id="1033263"/>
    <lineage>
        <taxon>Eukaryota</taxon>
        <taxon>Fungi</taxon>
        <taxon>Dikarya</taxon>
        <taxon>Basidiomycota</taxon>
        <taxon>Agaricomycotina</taxon>
        <taxon>Agaricomycetes</taxon>
        <taxon>Agaricomycetidae</taxon>
        <taxon>Agaricales</taxon>
        <taxon>Marasmiineae</taxon>
        <taxon>Mycenaceae</taxon>
        <taxon>Mycena</taxon>
    </lineage>
</organism>
<reference evidence="2" key="1">
    <citation type="submission" date="2023-03" db="EMBL/GenBank/DDBJ databases">
        <title>Massive genome expansion in bonnet fungi (Mycena s.s.) driven by repeated elements and novel gene families across ecological guilds.</title>
        <authorList>
            <consortium name="Lawrence Berkeley National Laboratory"/>
            <person name="Harder C.B."/>
            <person name="Miyauchi S."/>
            <person name="Viragh M."/>
            <person name="Kuo A."/>
            <person name="Thoen E."/>
            <person name="Andreopoulos B."/>
            <person name="Lu D."/>
            <person name="Skrede I."/>
            <person name="Drula E."/>
            <person name="Henrissat B."/>
            <person name="Morin E."/>
            <person name="Kohler A."/>
            <person name="Barry K."/>
            <person name="LaButti K."/>
            <person name="Morin E."/>
            <person name="Salamov A."/>
            <person name="Lipzen A."/>
            <person name="Mereny Z."/>
            <person name="Hegedus B."/>
            <person name="Baldrian P."/>
            <person name="Stursova M."/>
            <person name="Weitz H."/>
            <person name="Taylor A."/>
            <person name="Grigoriev I.V."/>
            <person name="Nagy L.G."/>
            <person name="Martin F."/>
            <person name="Kauserud H."/>
        </authorList>
    </citation>
    <scope>NUCLEOTIDE SEQUENCE</scope>
    <source>
        <strain evidence="2">CBHHK067</strain>
    </source>
</reference>
<proteinExistence type="predicted"/>
<feature type="coiled-coil region" evidence="1">
    <location>
        <begin position="12"/>
        <end position="39"/>
    </location>
</feature>
<dbReference type="Proteomes" id="UP001221757">
    <property type="component" value="Unassembled WGS sequence"/>
</dbReference>
<evidence type="ECO:0008006" key="4">
    <source>
        <dbReference type="Google" id="ProtNLM"/>
    </source>
</evidence>
<keyword evidence="1" id="KW-0175">Coiled coil</keyword>
<accession>A0AAD7MBL8</accession>
<protein>
    <recommendedName>
        <fullName evidence="4">F-box domain-containing protein</fullName>
    </recommendedName>
</protein>
<evidence type="ECO:0000313" key="3">
    <source>
        <dbReference type="Proteomes" id="UP001221757"/>
    </source>
</evidence>